<accession>A0A2A2ENU6</accession>
<reference evidence="1 2" key="1">
    <citation type="submission" date="2017-08" db="EMBL/GenBank/DDBJ databases">
        <title>Halomonas alkalisoli sp. nov., isolated from saline alkaline soil.</title>
        <authorList>
            <person name="Wang D."/>
            <person name="Zhang G."/>
        </authorList>
    </citation>
    <scope>NUCLEOTIDE SEQUENCE [LARGE SCALE GENOMIC DNA]</scope>
    <source>
        <strain evidence="1 2">WRN001</strain>
    </source>
</reference>
<name>A0A2A2ENU6_9GAMM</name>
<dbReference type="InterPro" id="IPR053842">
    <property type="entry name" value="NikA-like"/>
</dbReference>
<dbReference type="RefSeq" id="WP_095623476.1">
    <property type="nucleotide sequence ID" value="NZ_NSKB01000016.1"/>
</dbReference>
<dbReference type="AlphaFoldDB" id="A0A2A2ENU6"/>
<evidence type="ECO:0000313" key="2">
    <source>
        <dbReference type="Proteomes" id="UP000217771"/>
    </source>
</evidence>
<dbReference type="OrthoDB" id="884463at2"/>
<dbReference type="EMBL" id="NSKB01000016">
    <property type="protein sequence ID" value="PAU74069.1"/>
    <property type="molecule type" value="Genomic_DNA"/>
</dbReference>
<keyword evidence="2" id="KW-1185">Reference proteome</keyword>
<evidence type="ECO:0000313" key="1">
    <source>
        <dbReference type="EMBL" id="PAU74069.1"/>
    </source>
</evidence>
<dbReference type="Proteomes" id="UP000217771">
    <property type="component" value="Unassembled WGS sequence"/>
</dbReference>
<organism evidence="1 2">
    <name type="scientific">Halomonas salipaludis</name>
    <dbReference type="NCBI Taxonomy" id="2032625"/>
    <lineage>
        <taxon>Bacteria</taxon>
        <taxon>Pseudomonadati</taxon>
        <taxon>Pseudomonadota</taxon>
        <taxon>Gammaproteobacteria</taxon>
        <taxon>Oceanospirillales</taxon>
        <taxon>Halomonadaceae</taxon>
        <taxon>Halomonas</taxon>
    </lineage>
</organism>
<comment type="caution">
    <text evidence="1">The sequence shown here is derived from an EMBL/GenBank/DDBJ whole genome shotgun (WGS) entry which is preliminary data.</text>
</comment>
<gene>
    <name evidence="1" type="ORF">CK498_24520</name>
</gene>
<dbReference type="Pfam" id="PF21983">
    <property type="entry name" value="NikA-like"/>
    <property type="match status" value="1"/>
</dbReference>
<protein>
    <submittedName>
        <fullName evidence="1">Plasmid mobilization relaxosome protein MobC</fullName>
    </submittedName>
</protein>
<proteinExistence type="predicted"/>
<sequence>MAEPSKRTPPLTERVTLRLPADTANQWRQQAKTADLTISDWLRRRVDGGHAVPAVKPKRQRRLRTLTADPELLRQLAAIGSNVNQVARVLNSIGLTPSDHLWLLTELSAIQRELHRLAELPRYDPDDQGEEGETCT</sequence>